<sequence length="212" mass="22790">MNIYNHIAQLIKRYPVLQGCESEIWSAFTNIRDSFRTGGMLLVCGNGGSGADSEHIVGELMKEFAIKRPLSDEMKEKLKNASLENGELLAEHLQGGLPAVTLTSNIALSTAFANDAVPELVFAQQVCGYGDDKSVLMGISTSGNSKNVIYAVETAKALGMKTVGMTGEKGGGLKELCDVCICVPAVATPNIQELHLPVYHTICMMLEEEFFG</sequence>
<name>A0A4V6HRA9_9FIRM</name>
<organism evidence="2 3">
    <name type="scientific">Robinsoniella peoriensis</name>
    <dbReference type="NCBI Taxonomy" id="180332"/>
    <lineage>
        <taxon>Bacteria</taxon>
        <taxon>Bacillati</taxon>
        <taxon>Bacillota</taxon>
        <taxon>Clostridia</taxon>
        <taxon>Lachnospirales</taxon>
        <taxon>Lachnospiraceae</taxon>
        <taxon>Robinsoniella</taxon>
    </lineage>
</organism>
<protein>
    <submittedName>
        <fullName evidence="2">Phosphoheptose isomerase</fullName>
        <ecNumber evidence="2">5.3.1.28</ecNumber>
    </submittedName>
</protein>
<feature type="domain" description="SIS" evidence="1">
    <location>
        <begin position="31"/>
        <end position="212"/>
    </location>
</feature>
<reference evidence="2 3" key="1">
    <citation type="journal article" date="2019" name="Anaerobe">
        <title>Detection of Robinsoniella peoriensis in multiple bone samples of a trauma patient.</title>
        <authorList>
            <person name="Schrottner P."/>
            <person name="Hartwich K."/>
            <person name="Bunk B."/>
            <person name="Schober I."/>
            <person name="Helbig S."/>
            <person name="Rudolph W.W."/>
            <person name="Gunzer F."/>
        </authorList>
    </citation>
    <scope>NUCLEOTIDE SEQUENCE [LARGE SCALE GENOMIC DNA]</scope>
    <source>
        <strain evidence="2 3">DSM 106044</strain>
    </source>
</reference>
<evidence type="ECO:0000259" key="1">
    <source>
        <dbReference type="PROSITE" id="PS51464"/>
    </source>
</evidence>
<dbReference type="GO" id="GO:0016853">
    <property type="term" value="F:isomerase activity"/>
    <property type="evidence" value="ECO:0007669"/>
    <property type="project" value="UniProtKB-KW"/>
</dbReference>
<comment type="caution">
    <text evidence="2">The sequence shown here is derived from an EMBL/GenBank/DDBJ whole genome shotgun (WGS) entry which is preliminary data.</text>
</comment>
<dbReference type="EMBL" id="QGQD01000097">
    <property type="protein sequence ID" value="TLC98367.1"/>
    <property type="molecule type" value="Genomic_DNA"/>
</dbReference>
<dbReference type="Pfam" id="PF01380">
    <property type="entry name" value="SIS"/>
    <property type="match status" value="1"/>
</dbReference>
<dbReference type="GO" id="GO:0097367">
    <property type="term" value="F:carbohydrate derivative binding"/>
    <property type="evidence" value="ECO:0007669"/>
    <property type="project" value="InterPro"/>
</dbReference>
<dbReference type="RefSeq" id="WP_138003892.1">
    <property type="nucleotide sequence ID" value="NZ_QGQD01000097.1"/>
</dbReference>
<dbReference type="InterPro" id="IPR001347">
    <property type="entry name" value="SIS_dom"/>
</dbReference>
<dbReference type="STRING" id="180332.GCA_000797495_03459"/>
<gene>
    <name evidence="2" type="primary">gmhA_2</name>
    <name evidence="2" type="ORF">DSM106044_04883</name>
</gene>
<dbReference type="PANTHER" id="PTHR30390">
    <property type="entry name" value="SEDOHEPTULOSE 7-PHOSPHATE ISOMERASE / DNAA INITIATOR-ASSOCIATING FACTOR FOR REPLICATION INITIATION"/>
    <property type="match status" value="1"/>
</dbReference>
<dbReference type="SUPFAM" id="SSF53697">
    <property type="entry name" value="SIS domain"/>
    <property type="match status" value="1"/>
</dbReference>
<dbReference type="InterPro" id="IPR035461">
    <property type="entry name" value="GmhA/DiaA"/>
</dbReference>
<keyword evidence="3" id="KW-1185">Reference proteome</keyword>
<dbReference type="AlphaFoldDB" id="A0A4V6HRA9"/>
<dbReference type="Pfam" id="PF13580">
    <property type="entry name" value="SIS_2"/>
    <property type="match status" value="1"/>
</dbReference>
<dbReference type="Gene3D" id="3.40.50.10490">
    <property type="entry name" value="Glucose-6-phosphate isomerase like protein, domain 1"/>
    <property type="match status" value="1"/>
</dbReference>
<dbReference type="InterPro" id="IPR050099">
    <property type="entry name" value="SIS_GmhA/DiaA_subfam"/>
</dbReference>
<proteinExistence type="predicted"/>
<dbReference type="Proteomes" id="UP000306509">
    <property type="component" value="Unassembled WGS sequence"/>
</dbReference>
<evidence type="ECO:0000313" key="2">
    <source>
        <dbReference type="EMBL" id="TLC98367.1"/>
    </source>
</evidence>
<dbReference type="PROSITE" id="PS51464">
    <property type="entry name" value="SIS"/>
    <property type="match status" value="1"/>
</dbReference>
<dbReference type="InterPro" id="IPR046348">
    <property type="entry name" value="SIS_dom_sf"/>
</dbReference>
<keyword evidence="2" id="KW-0413">Isomerase</keyword>
<dbReference type="EC" id="5.3.1.28" evidence="2"/>
<accession>A0A4V6HRA9</accession>
<dbReference type="GO" id="GO:1901135">
    <property type="term" value="P:carbohydrate derivative metabolic process"/>
    <property type="evidence" value="ECO:0007669"/>
    <property type="project" value="InterPro"/>
</dbReference>
<evidence type="ECO:0000313" key="3">
    <source>
        <dbReference type="Proteomes" id="UP000306509"/>
    </source>
</evidence>
<dbReference type="CDD" id="cd05006">
    <property type="entry name" value="SIS_GmhA"/>
    <property type="match status" value="1"/>
</dbReference>